<keyword evidence="2" id="KW-1185">Reference proteome</keyword>
<dbReference type="EMBL" id="CM047903">
    <property type="protein sequence ID" value="KAJ0093499.1"/>
    <property type="molecule type" value="Genomic_DNA"/>
</dbReference>
<name>A0ACC1B3L4_9ROSI</name>
<reference evidence="2" key="1">
    <citation type="journal article" date="2023" name="G3 (Bethesda)">
        <title>Genome assembly and association tests identify interacting loci associated with vigor, precocity, and sex in interspecific pistachio rootstocks.</title>
        <authorList>
            <person name="Palmer W."/>
            <person name="Jacygrad E."/>
            <person name="Sagayaradj S."/>
            <person name="Cavanaugh K."/>
            <person name="Han R."/>
            <person name="Bertier L."/>
            <person name="Beede B."/>
            <person name="Kafkas S."/>
            <person name="Golino D."/>
            <person name="Preece J."/>
            <person name="Michelmore R."/>
        </authorList>
    </citation>
    <scope>NUCLEOTIDE SEQUENCE [LARGE SCALE GENOMIC DNA]</scope>
</reference>
<evidence type="ECO:0000313" key="2">
    <source>
        <dbReference type="Proteomes" id="UP001164250"/>
    </source>
</evidence>
<proteinExistence type="predicted"/>
<evidence type="ECO:0000313" key="1">
    <source>
        <dbReference type="EMBL" id="KAJ0093499.1"/>
    </source>
</evidence>
<gene>
    <name evidence="1" type="ORF">Patl1_26390</name>
</gene>
<dbReference type="Proteomes" id="UP001164250">
    <property type="component" value="Chromosome 7"/>
</dbReference>
<sequence>MGTRLYQLLGFKSDNWYEVKISYPASIPACFLLQPEERQL</sequence>
<comment type="caution">
    <text evidence="1">The sequence shown here is derived from an EMBL/GenBank/DDBJ whole genome shotgun (WGS) entry which is preliminary data.</text>
</comment>
<accession>A0ACC1B3L4</accession>
<protein>
    <submittedName>
        <fullName evidence="1">Uncharacterized protein</fullName>
    </submittedName>
</protein>
<organism evidence="1 2">
    <name type="scientific">Pistacia atlantica</name>
    <dbReference type="NCBI Taxonomy" id="434234"/>
    <lineage>
        <taxon>Eukaryota</taxon>
        <taxon>Viridiplantae</taxon>
        <taxon>Streptophyta</taxon>
        <taxon>Embryophyta</taxon>
        <taxon>Tracheophyta</taxon>
        <taxon>Spermatophyta</taxon>
        <taxon>Magnoliopsida</taxon>
        <taxon>eudicotyledons</taxon>
        <taxon>Gunneridae</taxon>
        <taxon>Pentapetalae</taxon>
        <taxon>rosids</taxon>
        <taxon>malvids</taxon>
        <taxon>Sapindales</taxon>
        <taxon>Anacardiaceae</taxon>
        <taxon>Pistacia</taxon>
    </lineage>
</organism>